<name>A0A0D2DPR7_9EURO</name>
<feature type="region of interest" description="Disordered" evidence="1">
    <location>
        <begin position="32"/>
        <end position="54"/>
    </location>
</feature>
<evidence type="ECO:0008006" key="4">
    <source>
        <dbReference type="Google" id="ProtNLM"/>
    </source>
</evidence>
<keyword evidence="3" id="KW-1185">Reference proteome</keyword>
<reference evidence="2 3" key="1">
    <citation type="submission" date="2015-01" db="EMBL/GenBank/DDBJ databases">
        <title>The Genome Sequence of Exophiala oligosperma CBS72588.</title>
        <authorList>
            <consortium name="The Broad Institute Genomics Platform"/>
            <person name="Cuomo C."/>
            <person name="de Hoog S."/>
            <person name="Gorbushina A."/>
            <person name="Stielow B."/>
            <person name="Teixiera M."/>
            <person name="Abouelleil A."/>
            <person name="Chapman S.B."/>
            <person name="Priest M."/>
            <person name="Young S.K."/>
            <person name="Wortman J."/>
            <person name="Nusbaum C."/>
            <person name="Birren B."/>
        </authorList>
    </citation>
    <scope>NUCLEOTIDE SEQUENCE [LARGE SCALE GENOMIC DNA]</scope>
    <source>
        <strain evidence="2 3">CBS 72588</strain>
    </source>
</reference>
<protein>
    <recommendedName>
        <fullName evidence="4">Transcription factor domain-containing protein</fullName>
    </recommendedName>
</protein>
<dbReference type="OrthoDB" id="10439982at2759"/>
<evidence type="ECO:0000256" key="1">
    <source>
        <dbReference type="SAM" id="MobiDB-lite"/>
    </source>
</evidence>
<dbReference type="EMBL" id="KN847334">
    <property type="protein sequence ID" value="KIW44823.1"/>
    <property type="molecule type" value="Genomic_DNA"/>
</dbReference>
<dbReference type="RefSeq" id="XP_016265039.1">
    <property type="nucleotide sequence ID" value="XM_016404034.1"/>
</dbReference>
<dbReference type="Proteomes" id="UP000053342">
    <property type="component" value="Unassembled WGS sequence"/>
</dbReference>
<sequence length="467" mass="52491">MADSNDGSFTFIPVDWRCKPAQEAIRVHIMRRRHRQARRDQKTPQARRYKRQSGEEIHLWSPLDDHSGRSEDWLGYRCESFSSSRTSPESLPLDFGQAPGDGHGGLRLYSSPFSPASSGNLNSVISPPVPSPSDVEAILLQHYLQYAGGSPITHQLLRVYRDTAGTFNAFLAIVARNYADEHGQTPLLNITELENEALKEVSAQLSQSPTVPAYSTMMAVAMLASLCECLHQTDMVDSHWSALQQMVDINGGICRLRTHRDLYSFLLLVEAVVLRTISGSIAQPQRVSSHVSATNQELQDFLRKLHQQFGVRVTTSDSLGPGISSPILTVLCRPPHKKDPYSLGKWHRARLACVLFFTVLDLGSAGLLKDDLCYRAVEMDIVDRAQNHLVYPEELFFVIIHRTNQDRHCQSIWKTLRLICAVKRLCQRDLNTCCRLLTAWLGIPDLFNLTMLLDECNELSDRVGPSS</sequence>
<dbReference type="VEuPathDB" id="FungiDB:PV06_03267"/>
<evidence type="ECO:0000313" key="3">
    <source>
        <dbReference type="Proteomes" id="UP000053342"/>
    </source>
</evidence>
<dbReference type="PANTHER" id="PTHR37540:SF10">
    <property type="entry name" value="SIGMA-70 REGION 2 FAMILY PROTEIN"/>
    <property type="match status" value="1"/>
</dbReference>
<organism evidence="2 3">
    <name type="scientific">Exophiala oligosperma</name>
    <dbReference type="NCBI Taxonomy" id="215243"/>
    <lineage>
        <taxon>Eukaryota</taxon>
        <taxon>Fungi</taxon>
        <taxon>Dikarya</taxon>
        <taxon>Ascomycota</taxon>
        <taxon>Pezizomycotina</taxon>
        <taxon>Eurotiomycetes</taxon>
        <taxon>Chaetothyriomycetidae</taxon>
        <taxon>Chaetothyriales</taxon>
        <taxon>Herpotrichiellaceae</taxon>
        <taxon>Exophiala</taxon>
    </lineage>
</organism>
<dbReference type="PANTHER" id="PTHR37540">
    <property type="entry name" value="TRANSCRIPTION FACTOR (ACR-2), PUTATIVE-RELATED-RELATED"/>
    <property type="match status" value="1"/>
</dbReference>
<dbReference type="GeneID" id="27355341"/>
<dbReference type="AlphaFoldDB" id="A0A0D2DPR7"/>
<gene>
    <name evidence="2" type="ORF">PV06_03267</name>
</gene>
<dbReference type="HOGENOM" id="CLU_572414_0_0_1"/>
<proteinExistence type="predicted"/>
<evidence type="ECO:0000313" key="2">
    <source>
        <dbReference type="EMBL" id="KIW44823.1"/>
    </source>
</evidence>
<accession>A0A0D2DPR7</accession>